<comment type="caution">
    <text evidence="2">The sequence shown here is derived from an EMBL/GenBank/DDBJ whole genome shotgun (WGS) entry which is preliminary data.</text>
</comment>
<reference evidence="2" key="1">
    <citation type="submission" date="2020-11" db="EMBL/GenBank/DDBJ databases">
        <authorList>
            <consortium name="DOE Joint Genome Institute"/>
            <person name="Ahrendt S."/>
            <person name="Riley R."/>
            <person name="Andreopoulos W."/>
            <person name="LaButti K."/>
            <person name="Pangilinan J."/>
            <person name="Ruiz-duenas F.J."/>
            <person name="Barrasa J.M."/>
            <person name="Sanchez-Garcia M."/>
            <person name="Camarero S."/>
            <person name="Miyauchi S."/>
            <person name="Serrano A."/>
            <person name="Linde D."/>
            <person name="Babiker R."/>
            <person name="Drula E."/>
            <person name="Ayuso-Fernandez I."/>
            <person name="Pacheco R."/>
            <person name="Padilla G."/>
            <person name="Ferreira P."/>
            <person name="Barriuso J."/>
            <person name="Kellner H."/>
            <person name="Castanera R."/>
            <person name="Alfaro M."/>
            <person name="Ramirez L."/>
            <person name="Pisabarro A.G."/>
            <person name="Kuo A."/>
            <person name="Tritt A."/>
            <person name="Lipzen A."/>
            <person name="He G."/>
            <person name="Yan M."/>
            <person name="Ng V."/>
            <person name="Cullen D."/>
            <person name="Martin F."/>
            <person name="Rosso M.-N."/>
            <person name="Henrissat B."/>
            <person name="Hibbett D."/>
            <person name="Martinez A.T."/>
            <person name="Grigoriev I.V."/>
        </authorList>
    </citation>
    <scope>NUCLEOTIDE SEQUENCE</scope>
    <source>
        <strain evidence="2">AH 44721</strain>
    </source>
</reference>
<feature type="region of interest" description="Disordered" evidence="1">
    <location>
        <begin position="1"/>
        <end position="68"/>
    </location>
</feature>
<organism evidence="2 3">
    <name type="scientific">Gymnopilus junonius</name>
    <name type="common">Spectacular rustgill mushroom</name>
    <name type="synonym">Gymnopilus spectabilis subsp. junonius</name>
    <dbReference type="NCBI Taxonomy" id="109634"/>
    <lineage>
        <taxon>Eukaryota</taxon>
        <taxon>Fungi</taxon>
        <taxon>Dikarya</taxon>
        <taxon>Basidiomycota</taxon>
        <taxon>Agaricomycotina</taxon>
        <taxon>Agaricomycetes</taxon>
        <taxon>Agaricomycetidae</taxon>
        <taxon>Agaricales</taxon>
        <taxon>Agaricineae</taxon>
        <taxon>Hymenogastraceae</taxon>
        <taxon>Gymnopilus</taxon>
    </lineage>
</organism>
<sequence>MPGSDDDTPALNADGTLKDAGEITWLNSPSDERRNLADDLKKRKRANSSAQESDDSNDDELPKSMLTGFSFKAKSPARKVGGKRVRLLSDKGKAASALLPPKERKFYEGHTFEILQLAKDLV</sequence>
<name>A0A9P5NKE2_GYMJU</name>
<gene>
    <name evidence="2" type="ORF">CPB84DRAFT_1749457</name>
</gene>
<dbReference type="AlphaFoldDB" id="A0A9P5NKE2"/>
<dbReference type="EMBL" id="JADNYJ010000083">
    <property type="protein sequence ID" value="KAF8888729.1"/>
    <property type="molecule type" value="Genomic_DNA"/>
</dbReference>
<evidence type="ECO:0000256" key="1">
    <source>
        <dbReference type="SAM" id="MobiDB-lite"/>
    </source>
</evidence>
<dbReference type="OrthoDB" id="3058369at2759"/>
<dbReference type="Proteomes" id="UP000724874">
    <property type="component" value="Unassembled WGS sequence"/>
</dbReference>
<evidence type="ECO:0000313" key="2">
    <source>
        <dbReference type="EMBL" id="KAF8888729.1"/>
    </source>
</evidence>
<protein>
    <submittedName>
        <fullName evidence="2">Uncharacterized protein</fullName>
    </submittedName>
</protein>
<feature type="compositionally biased region" description="Basic and acidic residues" evidence="1">
    <location>
        <begin position="30"/>
        <end position="41"/>
    </location>
</feature>
<proteinExistence type="predicted"/>
<keyword evidence="3" id="KW-1185">Reference proteome</keyword>
<evidence type="ECO:0000313" key="3">
    <source>
        <dbReference type="Proteomes" id="UP000724874"/>
    </source>
</evidence>
<accession>A0A9P5NKE2</accession>